<dbReference type="STRING" id="3469.A0A4Y7LBH0"/>
<dbReference type="EMBL" id="CM010724">
    <property type="protein sequence ID" value="RZC81858.1"/>
    <property type="molecule type" value="Genomic_DNA"/>
</dbReference>
<evidence type="ECO:0000313" key="1">
    <source>
        <dbReference type="EMBL" id="RZC81858.1"/>
    </source>
</evidence>
<keyword evidence="2" id="KW-1185">Reference proteome</keyword>
<accession>A0A4Y7LBH0</accession>
<gene>
    <name evidence="1" type="ORF">C5167_044427</name>
</gene>
<sequence>MYRVIKPIADVIVNEGYPELPSNRDLVGIDVFCNAKKVIDALQSRGVALDLAWCAENKTSLKKSKLHFDLSNAAWNDNPKAARTAR</sequence>
<name>A0A4Y7LBH0_PAPSO</name>
<dbReference type="AlphaFoldDB" id="A0A4Y7LBH0"/>
<dbReference type="Gramene" id="RZC81858">
    <property type="protein sequence ID" value="RZC81858"/>
    <property type="gene ID" value="C5167_044427"/>
</dbReference>
<evidence type="ECO:0000313" key="2">
    <source>
        <dbReference type="Proteomes" id="UP000316621"/>
    </source>
</evidence>
<reference evidence="1 2" key="1">
    <citation type="journal article" date="2018" name="Science">
        <title>The opium poppy genome and morphinan production.</title>
        <authorList>
            <person name="Guo L."/>
            <person name="Winzer T."/>
            <person name="Yang X."/>
            <person name="Li Y."/>
            <person name="Ning Z."/>
            <person name="He Z."/>
            <person name="Teodor R."/>
            <person name="Lu Y."/>
            <person name="Bowser T.A."/>
            <person name="Graham I.A."/>
            <person name="Ye K."/>
        </authorList>
    </citation>
    <scope>NUCLEOTIDE SEQUENCE [LARGE SCALE GENOMIC DNA]</scope>
    <source>
        <strain evidence="2">cv. HN1</strain>
        <tissue evidence="1">Leaves</tissue>
    </source>
</reference>
<proteinExistence type="predicted"/>
<protein>
    <submittedName>
        <fullName evidence="1">Uncharacterized protein</fullName>
    </submittedName>
</protein>
<dbReference type="Proteomes" id="UP000316621">
    <property type="component" value="Chromosome 10"/>
</dbReference>
<organism evidence="1 2">
    <name type="scientific">Papaver somniferum</name>
    <name type="common">Opium poppy</name>
    <dbReference type="NCBI Taxonomy" id="3469"/>
    <lineage>
        <taxon>Eukaryota</taxon>
        <taxon>Viridiplantae</taxon>
        <taxon>Streptophyta</taxon>
        <taxon>Embryophyta</taxon>
        <taxon>Tracheophyta</taxon>
        <taxon>Spermatophyta</taxon>
        <taxon>Magnoliopsida</taxon>
        <taxon>Ranunculales</taxon>
        <taxon>Papaveraceae</taxon>
        <taxon>Papaveroideae</taxon>
        <taxon>Papaver</taxon>
    </lineage>
</organism>